<dbReference type="InterPro" id="IPR013656">
    <property type="entry name" value="PAS_4"/>
</dbReference>
<dbReference type="SUPFAM" id="SSF55874">
    <property type="entry name" value="ATPase domain of HSP90 chaperone/DNA topoisomerase II/histidine kinase"/>
    <property type="match status" value="1"/>
</dbReference>
<evidence type="ECO:0000256" key="13">
    <source>
        <dbReference type="SAM" id="Phobius"/>
    </source>
</evidence>
<protein>
    <submittedName>
        <fullName evidence="16">Histidine kinase, double cache and PAS domains-containing</fullName>
    </submittedName>
</protein>
<sequence length="691" mass="77982">MKLRLIILGLSMLALISASAGGYLYYSSVKKTVIKDAEKQAYTRTEMIKKHISALFSEYKKPIKILAGIQEIPGALLEPTPGNLEKASLIADHFNTSLDADVCYITDKNGNTIISSNRNDPDSFLGENFRFRPYFQNAIQGIPDTYLAIGKTSGKRGIYYSHPVHAKHMKEPLGAAVIKASVQDIEDNLILEPGEIILLTSPQDIIFVSTRKEWLYGLLWKESENKISEIAQTRQFGTGPWHWTGLKKNSSRYAADKQKNKYLIHISEMDDYRGWHIVHLQDPGIIAKRLSDPFIRITGTIIIVLGFLFVFLVLLLYMNAGKEIARREKAEDALRLAKEELGLYTKDLERQVAERTREITGILKYTPDVIYIKDVNERYLLVNSRYEELFGVKNEEIRGKTAREFMAEDIAKEFQISDHKVLMEKRSCQVEHNVSQDGEVYTYLSVKFPIYDEEGNISGVGGISTDITVFKKNQEQLRRLSGSVITGQEKERTAIARELHDELGQLLTALRMDAVWILNRIKDKDKKACEHASAMRDLIDKTIDDVRSIAIRLRPGVLDDLGLTDALEWLTADFERRTGITCIFEHSIIPVISNTIATVAYRIAQESLTNIARHANATHVDVSLHEQNRILRLTISDDGQGFDILSAKESLGLAGMRERAGIVGGILDIESLPREGTRISFELKIDAQGDL</sequence>
<dbReference type="SUPFAM" id="SSF103190">
    <property type="entry name" value="Sensory domain-like"/>
    <property type="match status" value="1"/>
</dbReference>
<dbReference type="InterPro" id="IPR003594">
    <property type="entry name" value="HATPase_dom"/>
</dbReference>
<dbReference type="PANTHER" id="PTHR24421">
    <property type="entry name" value="NITRATE/NITRITE SENSOR PROTEIN NARX-RELATED"/>
    <property type="match status" value="1"/>
</dbReference>
<dbReference type="SUPFAM" id="SSF55785">
    <property type="entry name" value="PYP-like sensor domain (PAS domain)"/>
    <property type="match status" value="1"/>
</dbReference>
<name>A0A975B780_9BACT</name>
<keyword evidence="3" id="KW-0597">Phosphoprotein</keyword>
<evidence type="ECO:0000256" key="2">
    <source>
        <dbReference type="ARBA" id="ARBA00022475"/>
    </source>
</evidence>
<keyword evidence="8" id="KW-0067">ATP-binding</keyword>
<reference evidence="16" key="1">
    <citation type="journal article" date="2021" name="Microb. Physiol.">
        <title>Proteogenomic Insights into the Physiology of Marine, Sulfate-Reducing, Filamentous Desulfonema limicola and Desulfonema magnum.</title>
        <authorList>
            <person name="Schnaars V."/>
            <person name="Wohlbrand L."/>
            <person name="Scheve S."/>
            <person name="Hinrichs C."/>
            <person name="Reinhardt R."/>
            <person name="Rabus R."/>
        </authorList>
    </citation>
    <scope>NUCLEOTIDE SEQUENCE</scope>
    <source>
        <strain evidence="16">5ac10</strain>
    </source>
</reference>
<dbReference type="Proteomes" id="UP000663720">
    <property type="component" value="Chromosome"/>
</dbReference>
<dbReference type="GO" id="GO:0005886">
    <property type="term" value="C:plasma membrane"/>
    <property type="evidence" value="ECO:0007669"/>
    <property type="project" value="UniProtKB-SubCell"/>
</dbReference>
<keyword evidence="9 13" id="KW-1133">Transmembrane helix</keyword>
<dbReference type="SMART" id="SM00387">
    <property type="entry name" value="HATPase_c"/>
    <property type="match status" value="1"/>
</dbReference>
<evidence type="ECO:0000259" key="14">
    <source>
        <dbReference type="PROSITE" id="PS50112"/>
    </source>
</evidence>
<feature type="domain" description="PAC" evidence="15">
    <location>
        <begin position="424"/>
        <end position="479"/>
    </location>
</feature>
<keyword evidence="2" id="KW-1003">Cell membrane</keyword>
<dbReference type="InterPro" id="IPR000700">
    <property type="entry name" value="PAS-assoc_C"/>
</dbReference>
<dbReference type="Gene3D" id="3.30.565.10">
    <property type="entry name" value="Histidine kinase-like ATPase, C-terminal domain"/>
    <property type="match status" value="1"/>
</dbReference>
<gene>
    <name evidence="16" type="ORF">dnl_23200</name>
</gene>
<comment type="subcellular location">
    <subcellularLocation>
        <location evidence="1">Cell membrane</location>
        <topology evidence="1">Multi-pass membrane protein</topology>
    </subcellularLocation>
</comment>
<dbReference type="PROSITE" id="PS50113">
    <property type="entry name" value="PAC"/>
    <property type="match status" value="1"/>
</dbReference>
<feature type="domain" description="PAS" evidence="14">
    <location>
        <begin position="355"/>
        <end position="425"/>
    </location>
</feature>
<evidence type="ECO:0000256" key="1">
    <source>
        <dbReference type="ARBA" id="ARBA00004651"/>
    </source>
</evidence>
<evidence type="ECO:0000313" key="16">
    <source>
        <dbReference type="EMBL" id="QTA80034.1"/>
    </source>
</evidence>
<dbReference type="AlphaFoldDB" id="A0A975B780"/>
<evidence type="ECO:0000256" key="8">
    <source>
        <dbReference type="ARBA" id="ARBA00022840"/>
    </source>
</evidence>
<keyword evidence="6" id="KW-0547">Nucleotide-binding</keyword>
<evidence type="ECO:0000256" key="11">
    <source>
        <dbReference type="ARBA" id="ARBA00023136"/>
    </source>
</evidence>
<dbReference type="Gene3D" id="1.20.5.1930">
    <property type="match status" value="1"/>
</dbReference>
<feature type="transmembrane region" description="Helical" evidence="13">
    <location>
        <begin position="294"/>
        <end position="317"/>
    </location>
</feature>
<dbReference type="Gene3D" id="3.30.450.20">
    <property type="entry name" value="PAS domain"/>
    <property type="match status" value="3"/>
</dbReference>
<evidence type="ECO:0000256" key="7">
    <source>
        <dbReference type="ARBA" id="ARBA00022777"/>
    </source>
</evidence>
<keyword evidence="10" id="KW-0902">Two-component regulatory system</keyword>
<proteinExistence type="predicted"/>
<evidence type="ECO:0000256" key="3">
    <source>
        <dbReference type="ARBA" id="ARBA00022553"/>
    </source>
</evidence>
<dbReference type="PANTHER" id="PTHR24421:SF59">
    <property type="entry name" value="OXYGEN SENSOR HISTIDINE KINASE NREB"/>
    <property type="match status" value="1"/>
</dbReference>
<accession>A0A975B780</accession>
<dbReference type="CDD" id="cd16917">
    <property type="entry name" value="HATPase_UhpB-NarQ-NarX-like"/>
    <property type="match status" value="1"/>
</dbReference>
<dbReference type="InterPro" id="IPR029151">
    <property type="entry name" value="Sensor-like_sf"/>
</dbReference>
<dbReference type="Pfam" id="PF08448">
    <property type="entry name" value="PAS_4"/>
    <property type="match status" value="1"/>
</dbReference>
<dbReference type="InterPro" id="IPR035965">
    <property type="entry name" value="PAS-like_dom_sf"/>
</dbReference>
<keyword evidence="5 13" id="KW-0812">Transmembrane</keyword>
<evidence type="ECO:0000256" key="10">
    <source>
        <dbReference type="ARBA" id="ARBA00023012"/>
    </source>
</evidence>
<evidence type="ECO:0000256" key="6">
    <source>
        <dbReference type="ARBA" id="ARBA00022741"/>
    </source>
</evidence>
<keyword evidence="17" id="KW-1185">Reference proteome</keyword>
<dbReference type="SMART" id="SM00091">
    <property type="entry name" value="PAS"/>
    <property type="match status" value="1"/>
</dbReference>
<feature type="coiled-coil region" evidence="12">
    <location>
        <begin position="320"/>
        <end position="347"/>
    </location>
</feature>
<evidence type="ECO:0000313" key="17">
    <source>
        <dbReference type="Proteomes" id="UP000663720"/>
    </source>
</evidence>
<dbReference type="Pfam" id="PF02743">
    <property type="entry name" value="dCache_1"/>
    <property type="match status" value="1"/>
</dbReference>
<dbReference type="GO" id="GO:0005524">
    <property type="term" value="F:ATP binding"/>
    <property type="evidence" value="ECO:0007669"/>
    <property type="project" value="UniProtKB-KW"/>
</dbReference>
<keyword evidence="7 16" id="KW-0418">Kinase</keyword>
<keyword evidence="11 13" id="KW-0472">Membrane</keyword>
<dbReference type="InterPro" id="IPR000014">
    <property type="entry name" value="PAS"/>
</dbReference>
<evidence type="ECO:0000256" key="12">
    <source>
        <dbReference type="SAM" id="Coils"/>
    </source>
</evidence>
<keyword evidence="4" id="KW-0808">Transferase</keyword>
<evidence type="ECO:0000256" key="4">
    <source>
        <dbReference type="ARBA" id="ARBA00022679"/>
    </source>
</evidence>
<dbReference type="InterPro" id="IPR050482">
    <property type="entry name" value="Sensor_HK_TwoCompSys"/>
</dbReference>
<dbReference type="GO" id="GO:0046983">
    <property type="term" value="F:protein dimerization activity"/>
    <property type="evidence" value="ECO:0007669"/>
    <property type="project" value="InterPro"/>
</dbReference>
<dbReference type="InterPro" id="IPR011712">
    <property type="entry name" value="Sig_transdc_His_kin_sub3_dim/P"/>
</dbReference>
<keyword evidence="12" id="KW-0175">Coiled coil</keyword>
<dbReference type="InterPro" id="IPR036890">
    <property type="entry name" value="HATPase_C_sf"/>
</dbReference>
<dbReference type="Pfam" id="PF02518">
    <property type="entry name" value="HATPase_c"/>
    <property type="match status" value="1"/>
</dbReference>
<evidence type="ECO:0000256" key="5">
    <source>
        <dbReference type="ARBA" id="ARBA00022692"/>
    </source>
</evidence>
<dbReference type="CDD" id="cd00130">
    <property type="entry name" value="PAS"/>
    <property type="match status" value="1"/>
</dbReference>
<dbReference type="KEGG" id="dli:dnl_23200"/>
<evidence type="ECO:0000259" key="15">
    <source>
        <dbReference type="PROSITE" id="PS50113"/>
    </source>
</evidence>
<dbReference type="EMBL" id="CP061799">
    <property type="protein sequence ID" value="QTA80034.1"/>
    <property type="molecule type" value="Genomic_DNA"/>
</dbReference>
<dbReference type="InterPro" id="IPR033479">
    <property type="entry name" value="dCache_1"/>
</dbReference>
<dbReference type="PROSITE" id="PS50112">
    <property type="entry name" value="PAS"/>
    <property type="match status" value="1"/>
</dbReference>
<dbReference type="NCBIfam" id="TIGR00229">
    <property type="entry name" value="sensory_box"/>
    <property type="match status" value="1"/>
</dbReference>
<evidence type="ECO:0000256" key="9">
    <source>
        <dbReference type="ARBA" id="ARBA00022989"/>
    </source>
</evidence>
<dbReference type="Pfam" id="PF07730">
    <property type="entry name" value="HisKA_3"/>
    <property type="match status" value="1"/>
</dbReference>
<organism evidence="16 17">
    <name type="scientific">Desulfonema limicola</name>
    <dbReference type="NCBI Taxonomy" id="45656"/>
    <lineage>
        <taxon>Bacteria</taxon>
        <taxon>Pseudomonadati</taxon>
        <taxon>Thermodesulfobacteriota</taxon>
        <taxon>Desulfobacteria</taxon>
        <taxon>Desulfobacterales</taxon>
        <taxon>Desulfococcaceae</taxon>
        <taxon>Desulfonema</taxon>
    </lineage>
</organism>
<dbReference type="GO" id="GO:0000155">
    <property type="term" value="F:phosphorelay sensor kinase activity"/>
    <property type="evidence" value="ECO:0007669"/>
    <property type="project" value="InterPro"/>
</dbReference>